<dbReference type="Proteomes" id="UP000499080">
    <property type="component" value="Unassembled WGS sequence"/>
</dbReference>
<comment type="caution">
    <text evidence="2">The sequence shown here is derived from an EMBL/GenBank/DDBJ whole genome shotgun (WGS) entry which is preliminary data.</text>
</comment>
<reference evidence="2 4" key="1">
    <citation type="journal article" date="2019" name="Sci. Rep.">
        <title>Orb-weaving spider Araneus ventricosus genome elucidates the spidroin gene catalogue.</title>
        <authorList>
            <person name="Kono N."/>
            <person name="Nakamura H."/>
            <person name="Ohtoshi R."/>
            <person name="Moran D.A.P."/>
            <person name="Shinohara A."/>
            <person name="Yoshida Y."/>
            <person name="Fujiwara M."/>
            <person name="Mori M."/>
            <person name="Tomita M."/>
            <person name="Arakawa K."/>
        </authorList>
    </citation>
    <scope>NUCLEOTIDE SEQUENCE [LARGE SCALE GENOMIC DNA]</scope>
</reference>
<organism evidence="2 4">
    <name type="scientific">Araneus ventricosus</name>
    <name type="common">Orbweaver spider</name>
    <name type="synonym">Epeira ventricosa</name>
    <dbReference type="NCBI Taxonomy" id="182803"/>
    <lineage>
        <taxon>Eukaryota</taxon>
        <taxon>Metazoa</taxon>
        <taxon>Ecdysozoa</taxon>
        <taxon>Arthropoda</taxon>
        <taxon>Chelicerata</taxon>
        <taxon>Arachnida</taxon>
        <taxon>Araneae</taxon>
        <taxon>Araneomorphae</taxon>
        <taxon>Entelegynae</taxon>
        <taxon>Araneoidea</taxon>
        <taxon>Araneidae</taxon>
        <taxon>Araneus</taxon>
    </lineage>
</organism>
<dbReference type="EMBL" id="BGPR01099588">
    <property type="protein sequence ID" value="GBM53196.1"/>
    <property type="molecule type" value="Genomic_DNA"/>
</dbReference>
<accession>A0A4Y2GKF9</accession>
<dbReference type="EMBL" id="BGPR01099585">
    <property type="protein sequence ID" value="GBM53185.1"/>
    <property type="molecule type" value="Genomic_DNA"/>
</dbReference>
<protein>
    <submittedName>
        <fullName evidence="2">Uncharacterized protein</fullName>
    </submittedName>
</protein>
<evidence type="ECO:0000313" key="4">
    <source>
        <dbReference type="Proteomes" id="UP000499080"/>
    </source>
</evidence>
<name>A0A4Y2GKF9_ARAVE</name>
<feature type="region of interest" description="Disordered" evidence="1">
    <location>
        <begin position="56"/>
        <end position="80"/>
    </location>
</feature>
<evidence type="ECO:0000313" key="2">
    <source>
        <dbReference type="EMBL" id="GBM53185.1"/>
    </source>
</evidence>
<keyword evidence="4" id="KW-1185">Reference proteome</keyword>
<proteinExistence type="predicted"/>
<gene>
    <name evidence="2" type="ORF">AVEN_18395_1</name>
    <name evidence="3" type="ORF">AVEN_51223_1</name>
</gene>
<evidence type="ECO:0000313" key="3">
    <source>
        <dbReference type="EMBL" id="GBM53196.1"/>
    </source>
</evidence>
<evidence type="ECO:0000256" key="1">
    <source>
        <dbReference type="SAM" id="MobiDB-lite"/>
    </source>
</evidence>
<sequence>MADPHESDEEGYRFCPLAVIFISIIKTSRRFFSIALATNFLLRNHRLVVGELSDSPQSEIKCGPVLSERPPGNQPTALLD</sequence>
<dbReference type="AlphaFoldDB" id="A0A4Y2GKF9"/>